<evidence type="ECO:0000256" key="4">
    <source>
        <dbReference type="ARBA" id="ARBA00022741"/>
    </source>
</evidence>
<dbReference type="Gene3D" id="1.25.40.10">
    <property type="entry name" value="Tetratricopeptide repeat domain"/>
    <property type="match status" value="1"/>
</dbReference>
<dbReference type="GO" id="GO:0004674">
    <property type="term" value="F:protein serine/threonine kinase activity"/>
    <property type="evidence" value="ECO:0007669"/>
    <property type="project" value="UniProtKB-KW"/>
</dbReference>
<dbReference type="InterPro" id="IPR008271">
    <property type="entry name" value="Ser/Thr_kinase_AS"/>
</dbReference>
<name>D1A4R0_THECD</name>
<gene>
    <name evidence="9" type="ordered locus">Tcur_2518</name>
</gene>
<dbReference type="PROSITE" id="PS50011">
    <property type="entry name" value="PROTEIN_KINASE_DOM"/>
    <property type="match status" value="1"/>
</dbReference>
<dbReference type="STRING" id="471852.Tcur_2518"/>
<evidence type="ECO:0000259" key="8">
    <source>
        <dbReference type="PROSITE" id="PS50011"/>
    </source>
</evidence>
<organism evidence="9 10">
    <name type="scientific">Thermomonospora curvata (strain ATCC 19995 / DSM 43183 / JCM 3096 / KCTC 9072 / NBRC 15933 / NCIMB 10081 / Henssen B9)</name>
    <dbReference type="NCBI Taxonomy" id="471852"/>
    <lineage>
        <taxon>Bacteria</taxon>
        <taxon>Bacillati</taxon>
        <taxon>Actinomycetota</taxon>
        <taxon>Actinomycetes</taxon>
        <taxon>Streptosporangiales</taxon>
        <taxon>Thermomonosporaceae</taxon>
        <taxon>Thermomonospora</taxon>
    </lineage>
</organism>
<evidence type="ECO:0000313" key="9">
    <source>
        <dbReference type="EMBL" id="ACY98079.1"/>
    </source>
</evidence>
<dbReference type="HOGENOM" id="CLU_000288_63_44_11"/>
<keyword evidence="6 7" id="KW-0067">ATP-binding</keyword>
<dbReference type="SUPFAM" id="SSF48452">
    <property type="entry name" value="TPR-like"/>
    <property type="match status" value="1"/>
</dbReference>
<dbReference type="CDD" id="cd14014">
    <property type="entry name" value="STKc_PknB_like"/>
    <property type="match status" value="1"/>
</dbReference>
<dbReference type="GO" id="GO:0005524">
    <property type="term" value="F:ATP binding"/>
    <property type="evidence" value="ECO:0007669"/>
    <property type="project" value="UniProtKB-UniRule"/>
</dbReference>
<dbReference type="InterPro" id="IPR000719">
    <property type="entry name" value="Prot_kinase_dom"/>
</dbReference>
<feature type="binding site" evidence="7">
    <location>
        <position position="38"/>
    </location>
    <ligand>
        <name>ATP</name>
        <dbReference type="ChEBI" id="CHEBI:30616"/>
    </ligand>
</feature>
<dbReference type="PANTHER" id="PTHR43289">
    <property type="entry name" value="MITOGEN-ACTIVATED PROTEIN KINASE KINASE KINASE 20-RELATED"/>
    <property type="match status" value="1"/>
</dbReference>
<proteinExistence type="predicted"/>
<keyword evidence="2 9" id="KW-0723">Serine/threonine-protein kinase</keyword>
<dbReference type="RefSeq" id="WP_012852863.1">
    <property type="nucleotide sequence ID" value="NC_013510.1"/>
</dbReference>
<dbReference type="AlphaFoldDB" id="D1A4R0"/>
<dbReference type="InterPro" id="IPR011009">
    <property type="entry name" value="Kinase-like_dom_sf"/>
</dbReference>
<dbReference type="Gene3D" id="1.10.510.10">
    <property type="entry name" value="Transferase(Phosphotransferase) domain 1"/>
    <property type="match status" value="1"/>
</dbReference>
<protein>
    <recommendedName>
        <fullName evidence="1">non-specific serine/threonine protein kinase</fullName>
        <ecNumber evidence="1">2.7.11.1</ecNumber>
    </recommendedName>
</protein>
<dbReference type="EC" id="2.7.11.1" evidence="1"/>
<keyword evidence="4 7" id="KW-0547">Nucleotide-binding</keyword>
<reference evidence="9 10" key="1">
    <citation type="journal article" date="2011" name="Stand. Genomic Sci.">
        <title>Complete genome sequence of Thermomonospora curvata type strain (B9).</title>
        <authorList>
            <person name="Chertkov O."/>
            <person name="Sikorski J."/>
            <person name="Nolan M."/>
            <person name="Lapidus A."/>
            <person name="Lucas S."/>
            <person name="Del Rio T.G."/>
            <person name="Tice H."/>
            <person name="Cheng J.F."/>
            <person name="Goodwin L."/>
            <person name="Pitluck S."/>
            <person name="Liolios K."/>
            <person name="Ivanova N."/>
            <person name="Mavromatis K."/>
            <person name="Mikhailova N."/>
            <person name="Ovchinnikova G."/>
            <person name="Pati A."/>
            <person name="Chen A."/>
            <person name="Palaniappan K."/>
            <person name="Djao O.D."/>
            <person name="Land M."/>
            <person name="Hauser L."/>
            <person name="Chang Y.J."/>
            <person name="Jeffries C.D."/>
            <person name="Brettin T."/>
            <person name="Han C."/>
            <person name="Detter J.C."/>
            <person name="Rohde M."/>
            <person name="Goker M."/>
            <person name="Woyke T."/>
            <person name="Bristow J."/>
            <person name="Eisen J.A."/>
            <person name="Markowitz V."/>
            <person name="Hugenholtz P."/>
            <person name="Klenk H.P."/>
            <person name="Kyrpides N.C."/>
        </authorList>
    </citation>
    <scope>NUCLEOTIDE SEQUENCE [LARGE SCALE GENOMIC DNA]</scope>
    <source>
        <strain evidence="10">ATCC 19995 / DSM 43183 / JCM 3096 / KCTC 9072 / NBRC 15933 / NCIMB 10081 / Henssen B9</strain>
    </source>
</reference>
<dbReference type="PROSITE" id="PS00107">
    <property type="entry name" value="PROTEIN_KINASE_ATP"/>
    <property type="match status" value="1"/>
</dbReference>
<evidence type="ECO:0000256" key="2">
    <source>
        <dbReference type="ARBA" id="ARBA00022527"/>
    </source>
</evidence>
<dbReference type="Proteomes" id="UP000001918">
    <property type="component" value="Chromosome"/>
</dbReference>
<dbReference type="InterPro" id="IPR011990">
    <property type="entry name" value="TPR-like_helical_dom_sf"/>
</dbReference>
<dbReference type="KEGG" id="tcu:Tcur_2518"/>
<dbReference type="Pfam" id="PF00069">
    <property type="entry name" value="Pkinase"/>
    <property type="match status" value="1"/>
</dbReference>
<evidence type="ECO:0000256" key="6">
    <source>
        <dbReference type="ARBA" id="ARBA00022840"/>
    </source>
</evidence>
<sequence>MTTIADRYRLDPVHIGKGGMGEVWGATDTRLRRRVAVKIISFPDGRPDPELVRRFVRESRLTARMDHPGVPILYDADEVTDGPFAGRLYLVMQLIDGIGLEDLLAEHDPLPVGWAAAIAAQACAVLDHAHGMMLVHRDLKPSNLMIDRHGGVKVLDFGLAVALDADERSRITGSNQMLGTLAYMAPEQFQGQAGPFSDLYSLGCVLYRMLSGRNPFDGPTQPALMHAHLYEEPASLRRLRAEVPPDLEELVHRLLAKRPQDRPASAAEVYDLLLPHIGELPALPGAVAPGRSSARMYAGVVGRVLLPPAASSATVSAGNSFSLGEVAKARRQAQRLIRESRYDEALRVLSRISQRAESALGADHSEVLDLRREHADALFKAGDYPAAAAAFRALAQDLARRDSPDADTVLHLRLQEANSHALAGDTGRALRLLDRLLDDQRRIYGKDDERVLELRRQIGLLLYGAGRVDEAVQALQELAADLERLHGHDHEAARNVRALIARLSG</sequence>
<accession>D1A4R0</accession>
<dbReference type="PANTHER" id="PTHR43289:SF6">
    <property type="entry name" value="SERINE_THREONINE-PROTEIN KINASE NEKL-3"/>
    <property type="match status" value="1"/>
</dbReference>
<evidence type="ECO:0000256" key="3">
    <source>
        <dbReference type="ARBA" id="ARBA00022679"/>
    </source>
</evidence>
<dbReference type="PROSITE" id="PS00108">
    <property type="entry name" value="PROTEIN_KINASE_ST"/>
    <property type="match status" value="1"/>
</dbReference>
<evidence type="ECO:0000256" key="5">
    <source>
        <dbReference type="ARBA" id="ARBA00022777"/>
    </source>
</evidence>
<dbReference type="Gene3D" id="3.30.200.20">
    <property type="entry name" value="Phosphorylase Kinase, domain 1"/>
    <property type="match status" value="1"/>
</dbReference>
<keyword evidence="5 9" id="KW-0418">Kinase</keyword>
<dbReference type="SMART" id="SM00220">
    <property type="entry name" value="S_TKc"/>
    <property type="match status" value="1"/>
</dbReference>
<evidence type="ECO:0000256" key="7">
    <source>
        <dbReference type="PROSITE-ProRule" id="PRU10141"/>
    </source>
</evidence>
<keyword evidence="3" id="KW-0808">Transferase</keyword>
<dbReference type="InterPro" id="IPR017441">
    <property type="entry name" value="Protein_kinase_ATP_BS"/>
</dbReference>
<evidence type="ECO:0000313" key="10">
    <source>
        <dbReference type="Proteomes" id="UP000001918"/>
    </source>
</evidence>
<evidence type="ECO:0000256" key="1">
    <source>
        <dbReference type="ARBA" id="ARBA00012513"/>
    </source>
</evidence>
<dbReference type="eggNOG" id="COG0515">
    <property type="taxonomic scope" value="Bacteria"/>
</dbReference>
<dbReference type="SUPFAM" id="SSF56112">
    <property type="entry name" value="Protein kinase-like (PK-like)"/>
    <property type="match status" value="1"/>
</dbReference>
<feature type="domain" description="Protein kinase" evidence="8">
    <location>
        <begin position="9"/>
        <end position="274"/>
    </location>
</feature>
<dbReference type="EMBL" id="CP001738">
    <property type="protein sequence ID" value="ACY98079.1"/>
    <property type="molecule type" value="Genomic_DNA"/>
</dbReference>
<keyword evidence="10" id="KW-1185">Reference proteome</keyword>